<dbReference type="InterPro" id="IPR025875">
    <property type="entry name" value="Leu-rich_rpt_4"/>
</dbReference>
<dbReference type="Pfam" id="PF12799">
    <property type="entry name" value="LRR_4"/>
    <property type="match status" value="2"/>
</dbReference>
<dbReference type="Proteomes" id="UP000076798">
    <property type="component" value="Unassembled WGS sequence"/>
</dbReference>
<evidence type="ECO:0000313" key="7">
    <source>
        <dbReference type="EMBL" id="KZT41304.1"/>
    </source>
</evidence>
<dbReference type="SUPFAM" id="SSF52058">
    <property type="entry name" value="L domain-like"/>
    <property type="match status" value="1"/>
</dbReference>
<dbReference type="InterPro" id="IPR032675">
    <property type="entry name" value="LRR_dom_sf"/>
</dbReference>
<feature type="compositionally biased region" description="Basic and acidic residues" evidence="6">
    <location>
        <begin position="19"/>
        <end position="32"/>
    </location>
</feature>
<evidence type="ECO:0000256" key="5">
    <source>
        <dbReference type="ARBA" id="ARBA00023460"/>
    </source>
</evidence>
<dbReference type="EMBL" id="KV428023">
    <property type="protein sequence ID" value="KZT41304.1"/>
    <property type="molecule type" value="Genomic_DNA"/>
</dbReference>
<dbReference type="Pfam" id="PF13855">
    <property type="entry name" value="LRR_8"/>
    <property type="match status" value="1"/>
</dbReference>
<keyword evidence="2" id="KW-0433">Leucine-rich repeat</keyword>
<dbReference type="InterPro" id="IPR003591">
    <property type="entry name" value="Leu-rich_rpt_typical-subtyp"/>
</dbReference>
<gene>
    <name evidence="7" type="ORF">SISSUDRAFT_354170</name>
</gene>
<comment type="similarity">
    <text evidence="5">Belongs to the SDS22 family.</text>
</comment>
<sequence length="358" mass="39841">MTASDDPATVQTPSRTVRLVREEIFPPTRDDEHDLSDDDDADPDDASAAPADHDLLQGLPDDSDSIELINARLSSDSLLNLDLPRFALSLNQLCLRQNLITHLQPSVFSPLHALQDLDLYDNKLKDIDDALDNLPLTSLDLSFNLLRSIPKGISTLTHLTTLYFVQNKISHIDGLGNLGATLTSLELGGNRLRKIENLDALVNLEELWLGKNKIAKLENLHTLSKLKILSIQSNRLIKLEGLQALTSLRELYVSHNGIERIEGLDSNLELRTLDVGSNRISKIENISHLEKLEEFWASDNQIPNLHDLDSQLAKTASLDTIYLEGNPCQKLDMAGYRRKVILALPQVTQVDATHVKAP</sequence>
<evidence type="ECO:0000256" key="4">
    <source>
        <dbReference type="ARBA" id="ARBA00023242"/>
    </source>
</evidence>
<evidence type="ECO:0000256" key="3">
    <source>
        <dbReference type="ARBA" id="ARBA00022737"/>
    </source>
</evidence>
<dbReference type="GO" id="GO:0005634">
    <property type="term" value="C:nucleus"/>
    <property type="evidence" value="ECO:0007669"/>
    <property type="project" value="UniProtKB-SubCell"/>
</dbReference>
<dbReference type="InterPro" id="IPR050576">
    <property type="entry name" value="Cilia_flagella_integrity"/>
</dbReference>
<keyword evidence="8" id="KW-1185">Reference proteome</keyword>
<dbReference type="PANTHER" id="PTHR45973:SF23">
    <property type="entry name" value="PROTEIN PHOSPHATASE 1 REGULATORY SUBUNIT 7"/>
    <property type="match status" value="1"/>
</dbReference>
<reference evidence="7 8" key="1">
    <citation type="journal article" date="2016" name="Mol. Biol. Evol.">
        <title>Comparative Genomics of Early-Diverging Mushroom-Forming Fungi Provides Insights into the Origins of Lignocellulose Decay Capabilities.</title>
        <authorList>
            <person name="Nagy L.G."/>
            <person name="Riley R."/>
            <person name="Tritt A."/>
            <person name="Adam C."/>
            <person name="Daum C."/>
            <person name="Floudas D."/>
            <person name="Sun H."/>
            <person name="Yadav J.S."/>
            <person name="Pangilinan J."/>
            <person name="Larsson K.H."/>
            <person name="Matsuura K."/>
            <person name="Barry K."/>
            <person name="Labutti K."/>
            <person name="Kuo R."/>
            <person name="Ohm R.A."/>
            <person name="Bhattacharya S.S."/>
            <person name="Shirouzu T."/>
            <person name="Yoshinaga Y."/>
            <person name="Martin F.M."/>
            <person name="Grigoriev I.V."/>
            <person name="Hibbett D.S."/>
        </authorList>
    </citation>
    <scope>NUCLEOTIDE SEQUENCE [LARGE SCALE GENOMIC DNA]</scope>
    <source>
        <strain evidence="7 8">HHB10207 ss-3</strain>
    </source>
</reference>
<name>A0A166G4N5_9AGAM</name>
<dbReference type="PROSITE" id="PS51450">
    <property type="entry name" value="LRR"/>
    <property type="match status" value="9"/>
</dbReference>
<dbReference type="SMART" id="SM00365">
    <property type="entry name" value="LRR_SD22"/>
    <property type="match status" value="9"/>
</dbReference>
<dbReference type="PANTHER" id="PTHR45973">
    <property type="entry name" value="PROTEIN PHOSPHATASE 1 REGULATORY SUBUNIT SDS22-RELATED"/>
    <property type="match status" value="1"/>
</dbReference>
<keyword evidence="3" id="KW-0677">Repeat</keyword>
<dbReference type="OrthoDB" id="266138at2759"/>
<comment type="subcellular location">
    <subcellularLocation>
        <location evidence="1">Nucleus</location>
    </subcellularLocation>
</comment>
<dbReference type="SMART" id="SM00369">
    <property type="entry name" value="LRR_TYP"/>
    <property type="match status" value="7"/>
</dbReference>
<keyword evidence="4" id="KW-0539">Nucleus</keyword>
<organism evidence="7 8">
    <name type="scientific">Sistotremastrum suecicum HHB10207 ss-3</name>
    <dbReference type="NCBI Taxonomy" id="1314776"/>
    <lineage>
        <taxon>Eukaryota</taxon>
        <taxon>Fungi</taxon>
        <taxon>Dikarya</taxon>
        <taxon>Basidiomycota</taxon>
        <taxon>Agaricomycotina</taxon>
        <taxon>Agaricomycetes</taxon>
        <taxon>Sistotremastrales</taxon>
        <taxon>Sistotremastraceae</taxon>
        <taxon>Sistotremastrum</taxon>
    </lineage>
</organism>
<feature type="compositionally biased region" description="Acidic residues" evidence="6">
    <location>
        <begin position="33"/>
        <end position="45"/>
    </location>
</feature>
<evidence type="ECO:0000313" key="8">
    <source>
        <dbReference type="Proteomes" id="UP000076798"/>
    </source>
</evidence>
<feature type="compositionally biased region" description="Polar residues" evidence="6">
    <location>
        <begin position="1"/>
        <end position="15"/>
    </location>
</feature>
<evidence type="ECO:0000256" key="6">
    <source>
        <dbReference type="SAM" id="MobiDB-lite"/>
    </source>
</evidence>
<accession>A0A166G4N5</accession>
<dbReference type="AlphaFoldDB" id="A0A166G4N5"/>
<evidence type="ECO:0000256" key="1">
    <source>
        <dbReference type="ARBA" id="ARBA00004123"/>
    </source>
</evidence>
<dbReference type="STRING" id="1314776.A0A166G4N5"/>
<proteinExistence type="inferred from homology"/>
<feature type="region of interest" description="Disordered" evidence="6">
    <location>
        <begin position="1"/>
        <end position="59"/>
    </location>
</feature>
<dbReference type="InterPro" id="IPR001611">
    <property type="entry name" value="Leu-rich_rpt"/>
</dbReference>
<dbReference type="Gene3D" id="3.80.10.10">
    <property type="entry name" value="Ribonuclease Inhibitor"/>
    <property type="match status" value="3"/>
</dbReference>
<dbReference type="FunFam" id="3.80.10.10:FF:000055">
    <property type="entry name" value="Protein phosphatase 1 regulatory subunit 7"/>
    <property type="match status" value="1"/>
</dbReference>
<evidence type="ECO:0000256" key="2">
    <source>
        <dbReference type="ARBA" id="ARBA00022614"/>
    </source>
</evidence>
<protein>
    <submittedName>
        <fullName evidence="7">L domain-like protein</fullName>
    </submittedName>
</protein>